<evidence type="ECO:0000256" key="1">
    <source>
        <dbReference type="ARBA" id="ARBA00022679"/>
    </source>
</evidence>
<dbReference type="Pfam" id="PF00586">
    <property type="entry name" value="AIRS"/>
    <property type="match status" value="1"/>
</dbReference>
<dbReference type="InterPro" id="IPR036676">
    <property type="entry name" value="PurM-like_C_sf"/>
</dbReference>
<dbReference type="InterPro" id="IPR016188">
    <property type="entry name" value="PurM-like_N"/>
</dbReference>
<protein>
    <submittedName>
        <fullName evidence="8">Selenide water dikinase</fullName>
    </submittedName>
</protein>
<accession>A0A6A7G8H9</accession>
<evidence type="ECO:0000259" key="7">
    <source>
        <dbReference type="Pfam" id="PF02769"/>
    </source>
</evidence>
<keyword evidence="2" id="KW-0547">Nucleotide-binding</keyword>
<dbReference type="GO" id="GO:0004756">
    <property type="term" value="F:selenide, water dikinase activity"/>
    <property type="evidence" value="ECO:0007669"/>
    <property type="project" value="TreeGrafter"/>
</dbReference>
<dbReference type="PANTHER" id="PTHR10256">
    <property type="entry name" value="SELENIDE, WATER DIKINASE"/>
    <property type="match status" value="1"/>
</dbReference>
<evidence type="ECO:0000256" key="3">
    <source>
        <dbReference type="ARBA" id="ARBA00022777"/>
    </source>
</evidence>
<evidence type="ECO:0000313" key="8">
    <source>
        <dbReference type="EMBL" id="LAC27110.1"/>
    </source>
</evidence>
<feature type="domain" description="PurM-like C-terminal" evidence="7">
    <location>
        <begin position="127"/>
        <end position="292"/>
    </location>
</feature>
<evidence type="ECO:0000256" key="5">
    <source>
        <dbReference type="ARBA" id="ARBA00023266"/>
    </source>
</evidence>
<name>A0A6A7G8H9_9CRUS</name>
<evidence type="ECO:0000256" key="2">
    <source>
        <dbReference type="ARBA" id="ARBA00022741"/>
    </source>
</evidence>
<dbReference type="AlphaFoldDB" id="A0A6A7G8H9"/>
<keyword evidence="4" id="KW-0067">ATP-binding</keyword>
<keyword evidence="1" id="KW-0808">Transferase</keyword>
<dbReference type="FunFam" id="3.90.650.10:FF:000010">
    <property type="entry name" value="Selenide, water dikinase"/>
    <property type="match status" value="1"/>
</dbReference>
<dbReference type="EMBL" id="IACT01007998">
    <property type="protein sequence ID" value="LAC27110.1"/>
    <property type="molecule type" value="mRNA"/>
</dbReference>
<keyword evidence="5" id="KW-0711">Selenium</keyword>
<dbReference type="PANTHER" id="PTHR10256:SF0">
    <property type="entry name" value="INACTIVE SELENIDE, WATER DIKINASE-LIKE PROTEIN-RELATED"/>
    <property type="match status" value="1"/>
</dbReference>
<proteinExistence type="evidence at transcript level"/>
<feature type="domain" description="PurM-like N-terminal" evidence="6">
    <location>
        <begin position="14"/>
        <end position="108"/>
    </location>
</feature>
<dbReference type="GO" id="GO:0005737">
    <property type="term" value="C:cytoplasm"/>
    <property type="evidence" value="ECO:0007669"/>
    <property type="project" value="TreeGrafter"/>
</dbReference>
<dbReference type="SUPFAM" id="SSF56042">
    <property type="entry name" value="PurM C-terminal domain-like"/>
    <property type="match status" value="1"/>
</dbReference>
<dbReference type="SUPFAM" id="SSF55326">
    <property type="entry name" value="PurM N-terminal domain-like"/>
    <property type="match status" value="1"/>
</dbReference>
<dbReference type="Gene3D" id="3.90.650.10">
    <property type="entry name" value="PurM-like C-terminal domain"/>
    <property type="match status" value="1"/>
</dbReference>
<dbReference type="NCBIfam" id="TIGR00476">
    <property type="entry name" value="selD"/>
    <property type="match status" value="1"/>
</dbReference>
<dbReference type="InterPro" id="IPR010918">
    <property type="entry name" value="PurM-like_C_dom"/>
</dbReference>
<organism evidence="8">
    <name type="scientific">Hirondellea gigas</name>
    <dbReference type="NCBI Taxonomy" id="1518452"/>
    <lineage>
        <taxon>Eukaryota</taxon>
        <taxon>Metazoa</taxon>
        <taxon>Ecdysozoa</taxon>
        <taxon>Arthropoda</taxon>
        <taxon>Crustacea</taxon>
        <taxon>Multicrustacea</taxon>
        <taxon>Malacostraca</taxon>
        <taxon>Eumalacostraca</taxon>
        <taxon>Peracarida</taxon>
        <taxon>Amphipoda</taxon>
        <taxon>Amphilochidea</taxon>
        <taxon>Lysianassida</taxon>
        <taxon>Lysianassidira</taxon>
        <taxon>Lysianassoidea</taxon>
        <taxon>Lysianassidae</taxon>
        <taxon>Hirondellea</taxon>
    </lineage>
</organism>
<dbReference type="GO" id="GO:0005524">
    <property type="term" value="F:ATP binding"/>
    <property type="evidence" value="ECO:0007669"/>
    <property type="project" value="UniProtKB-KW"/>
</dbReference>
<reference evidence="8" key="1">
    <citation type="submission" date="2017-11" db="EMBL/GenBank/DDBJ databases">
        <title>The sensing device of the deep-sea amphipod.</title>
        <authorList>
            <person name="Kobayashi H."/>
            <person name="Nagahama T."/>
            <person name="Arai W."/>
            <person name="Sasagawa Y."/>
            <person name="Umeda M."/>
            <person name="Hayashi T."/>
            <person name="Nikaido I."/>
            <person name="Watanabe H."/>
            <person name="Oguri K."/>
            <person name="Kitazato H."/>
            <person name="Fujioka K."/>
            <person name="Kido Y."/>
            <person name="Takami H."/>
        </authorList>
    </citation>
    <scope>NUCLEOTIDE SEQUENCE</scope>
    <source>
        <tissue evidence="8">Whole body</tissue>
    </source>
</reference>
<dbReference type="InterPro" id="IPR004536">
    <property type="entry name" value="SPS/SelD"/>
</dbReference>
<keyword evidence="3 8" id="KW-0418">Kinase</keyword>
<dbReference type="PIRSF" id="PIRSF036407">
    <property type="entry name" value="Selenphspht_syn"/>
    <property type="match status" value="1"/>
</dbReference>
<dbReference type="Pfam" id="PF02769">
    <property type="entry name" value="AIRS_C"/>
    <property type="match status" value="1"/>
</dbReference>
<sequence>MDCSIVESKKYPDFFLISTTDFFYPLVEDPYLQGKVAAANVLSDMYALGVVDIDNVLMILAASRDMPADQRRIVTKLMMRGFNDLCVEAGTKVTGGQTVLNPWPIIGGVAKSITKEEDFIRPETSVAGDVIVLTKPIGTQLAVNAREWVADEQKWDQVKDLGVSIEDVDRAFKISVGSMSRLNRTGARLMHKYNAHGATDVTGFGILGHADNLALNQKAKVELRIHTLPIIKHMKILADRYKYFHLMEGYSAETSGGLMVLLPKENAQAFCDEVSRIDKWPAWIIGDVLSAKDKSCATIAPDVKVIEV</sequence>
<dbReference type="Gene3D" id="3.30.1330.10">
    <property type="entry name" value="PurM-like, N-terminal domain"/>
    <property type="match status" value="1"/>
</dbReference>
<dbReference type="GO" id="GO:0016260">
    <property type="term" value="P:selenocysteine biosynthetic process"/>
    <property type="evidence" value="ECO:0007669"/>
    <property type="project" value="TreeGrafter"/>
</dbReference>
<evidence type="ECO:0000256" key="4">
    <source>
        <dbReference type="ARBA" id="ARBA00022840"/>
    </source>
</evidence>
<evidence type="ECO:0000259" key="6">
    <source>
        <dbReference type="Pfam" id="PF00586"/>
    </source>
</evidence>
<dbReference type="InterPro" id="IPR036921">
    <property type="entry name" value="PurM-like_N_sf"/>
</dbReference>